<dbReference type="Proteomes" id="UP000179129">
    <property type="component" value="Unassembled WGS sequence"/>
</dbReference>
<organism evidence="2 3">
    <name type="scientific">Candidatus Glassbacteria bacterium RIFCSPLOWO2_12_FULL_58_11</name>
    <dbReference type="NCBI Taxonomy" id="1817867"/>
    <lineage>
        <taxon>Bacteria</taxon>
        <taxon>Candidatus Glassiibacteriota</taxon>
    </lineage>
</organism>
<reference evidence="2 3" key="1">
    <citation type="journal article" date="2016" name="Nat. Commun.">
        <title>Thousands of microbial genomes shed light on interconnected biogeochemical processes in an aquifer system.</title>
        <authorList>
            <person name="Anantharaman K."/>
            <person name="Brown C.T."/>
            <person name="Hug L.A."/>
            <person name="Sharon I."/>
            <person name="Castelle C.J."/>
            <person name="Probst A.J."/>
            <person name="Thomas B.C."/>
            <person name="Singh A."/>
            <person name="Wilkins M.J."/>
            <person name="Karaoz U."/>
            <person name="Brodie E.L."/>
            <person name="Williams K.H."/>
            <person name="Hubbard S.S."/>
            <person name="Banfield J.F."/>
        </authorList>
    </citation>
    <scope>NUCLEOTIDE SEQUENCE [LARGE SCALE GENOMIC DNA]</scope>
</reference>
<keyword evidence="1" id="KW-1133">Transmembrane helix</keyword>
<dbReference type="EMBL" id="MFIX01000232">
    <property type="protein sequence ID" value="OGG00983.1"/>
    <property type="molecule type" value="Genomic_DNA"/>
</dbReference>
<evidence type="ECO:0000313" key="3">
    <source>
        <dbReference type="Proteomes" id="UP000179129"/>
    </source>
</evidence>
<keyword evidence="1" id="KW-0472">Membrane</keyword>
<name>A0A1F5YLQ6_9BACT</name>
<protein>
    <submittedName>
        <fullName evidence="2">Uncharacterized protein</fullName>
    </submittedName>
</protein>
<sequence length="60" mass="7261">MVLRVLGQAAVLKRRYKCLNSLMLFVISNYLMFQSAYYKGQFNTVQINIENDYNFQYYFK</sequence>
<keyword evidence="1" id="KW-0812">Transmembrane</keyword>
<comment type="caution">
    <text evidence="2">The sequence shown here is derived from an EMBL/GenBank/DDBJ whole genome shotgun (WGS) entry which is preliminary data.</text>
</comment>
<evidence type="ECO:0000313" key="2">
    <source>
        <dbReference type="EMBL" id="OGG00983.1"/>
    </source>
</evidence>
<accession>A0A1F5YLQ6</accession>
<evidence type="ECO:0000256" key="1">
    <source>
        <dbReference type="SAM" id="Phobius"/>
    </source>
</evidence>
<feature type="transmembrane region" description="Helical" evidence="1">
    <location>
        <begin position="21"/>
        <end position="38"/>
    </location>
</feature>
<gene>
    <name evidence="2" type="ORF">A3F83_07490</name>
</gene>
<dbReference type="AlphaFoldDB" id="A0A1F5YLQ6"/>
<proteinExistence type="predicted"/>